<evidence type="ECO:0000313" key="2">
    <source>
        <dbReference type="Proteomes" id="UP000676565"/>
    </source>
</evidence>
<sequence>MSRVAGCDPGTSSLDMIALEGGRVVAQVSIEPDELRADPTVPVQWLRAEGPFDLIAGPSGYGLPLVRAADCTDAQLDLMTLVRPDERGAKGVGGFSAMVRALRDSGLPVTFLPGVIHLPTVPAHRKLNKIDLGTADKLCVAALALAQHNRDEPALVVEFGSAFTALMVLKGKQIVDGLGGTCGPLGARSGGAWDGETAYLLAPLQKADLFRGGVADVPDRETGRAAFRESFCKAVYGLLNVHGCQDVYYSGSLLRSDSDLVQQALGELPQSFFKFHYAGDLPGAWVKHAAQGAALIAEGLCGGTFAPLIDSLKLREASGTVLDWFAHPRAADVRGAFGLGERPA</sequence>
<proteinExistence type="predicted"/>
<comment type="caution">
    <text evidence="1">The sequence shown here is derived from an EMBL/GenBank/DDBJ whole genome shotgun (WGS) entry which is preliminary data.</text>
</comment>
<organism evidence="1 2">
    <name type="scientific">Gemmata palustris</name>
    <dbReference type="NCBI Taxonomy" id="2822762"/>
    <lineage>
        <taxon>Bacteria</taxon>
        <taxon>Pseudomonadati</taxon>
        <taxon>Planctomycetota</taxon>
        <taxon>Planctomycetia</taxon>
        <taxon>Gemmatales</taxon>
        <taxon>Gemmataceae</taxon>
        <taxon>Gemmata</taxon>
    </lineage>
</organism>
<dbReference type="EMBL" id="JAGKQQ010000001">
    <property type="protein sequence ID" value="MBP3958243.1"/>
    <property type="molecule type" value="Genomic_DNA"/>
</dbReference>
<dbReference type="InterPro" id="IPR009927">
    <property type="entry name" value="DUF1464"/>
</dbReference>
<dbReference type="RefSeq" id="WP_210658043.1">
    <property type="nucleotide sequence ID" value="NZ_JAGKQQ010000001.1"/>
</dbReference>
<dbReference type="Proteomes" id="UP000676565">
    <property type="component" value="Unassembled WGS sequence"/>
</dbReference>
<protein>
    <submittedName>
        <fullName evidence="1">DUF1464 family protein</fullName>
    </submittedName>
</protein>
<reference evidence="1 2" key="1">
    <citation type="submission" date="2021-04" db="EMBL/GenBank/DDBJ databases">
        <authorList>
            <person name="Ivanova A."/>
        </authorList>
    </citation>
    <scope>NUCLEOTIDE SEQUENCE [LARGE SCALE GENOMIC DNA]</scope>
    <source>
        <strain evidence="1 2">G18</strain>
    </source>
</reference>
<accession>A0ABS5BZB5</accession>
<dbReference type="Pfam" id="PF07318">
    <property type="entry name" value="DUF1464"/>
    <property type="match status" value="1"/>
</dbReference>
<evidence type="ECO:0000313" key="1">
    <source>
        <dbReference type="EMBL" id="MBP3958243.1"/>
    </source>
</evidence>
<gene>
    <name evidence="1" type="ORF">J8F10_23590</name>
</gene>
<keyword evidence="2" id="KW-1185">Reference proteome</keyword>
<name>A0ABS5BZB5_9BACT</name>